<proteinExistence type="predicted"/>
<dbReference type="Proteomes" id="UP001500033">
    <property type="component" value="Unassembled WGS sequence"/>
</dbReference>
<evidence type="ECO:0008006" key="3">
    <source>
        <dbReference type="Google" id="ProtNLM"/>
    </source>
</evidence>
<evidence type="ECO:0000313" key="1">
    <source>
        <dbReference type="EMBL" id="GAA0999533.1"/>
    </source>
</evidence>
<evidence type="ECO:0000313" key="2">
    <source>
        <dbReference type="Proteomes" id="UP001500033"/>
    </source>
</evidence>
<sequence>MRRDRGLPVLREKELLAAGVGVGPLRRITVVMGRAGGGKWHVPAKAAGWRSHCRYAQHLTGSALALLDACEHVCRHCAPVVSVEPGEEALWRAAADVVAADGRVRRLEEQDAGPRSWEGYARVLWEAARHRDAEVRRGLESWTADPSVGAGARQMLKAWSGVLERSEAVLASWRAAAPAAREVTSVSGACDAVAADGNVQRTGQELAAAVLRSRWAKPFDVWAAVRRAWSGVRDQGGEATAARAAAMRAVEAAWGGLRVRDVTALPEPALVAGAGFASPAQWADAEFQHRWQQYVLDCCHRLEKALGAATGDGGDGWQLVLVSGWPLTRKQDAELAYLAQYEQHGPTVPFGGRRTGYGIEPDHAVVLTVPRFAARHAADHTRDDRQRVILGPELVAGTAEPDERDVLALLRGAYPYLPADAEGDGPGARPTATVTTARAVRRAAQLGRRAAYSGPDSMEVYNDLVVGKYSWVPDDAHPGPAAAEMENLPIHWLKDWMLCLDVECGMRAETVLHRLYGTVTSYEPDTGRVAFSPAGGHPAIWVPVHRIVALSGDRQRRSDGQVPAHEPYEA</sequence>
<protein>
    <recommendedName>
        <fullName evidence="3">DNA-binding protein</fullName>
    </recommendedName>
</protein>
<accession>A0ABN1SNR9</accession>
<name>A0ABN1SNR9_9ACTN</name>
<dbReference type="EMBL" id="BAAAIE010000103">
    <property type="protein sequence ID" value="GAA0999533.1"/>
    <property type="molecule type" value="Genomic_DNA"/>
</dbReference>
<gene>
    <name evidence="1" type="ORF">GCM10009576_088130</name>
</gene>
<keyword evidence="2" id="KW-1185">Reference proteome</keyword>
<reference evidence="2" key="1">
    <citation type="journal article" date="2019" name="Int. J. Syst. Evol. Microbiol.">
        <title>The Global Catalogue of Microorganisms (GCM) 10K type strain sequencing project: providing services to taxonomists for standard genome sequencing and annotation.</title>
        <authorList>
            <consortium name="The Broad Institute Genomics Platform"/>
            <consortium name="The Broad Institute Genome Sequencing Center for Infectious Disease"/>
            <person name="Wu L."/>
            <person name="Ma J."/>
        </authorList>
    </citation>
    <scope>NUCLEOTIDE SEQUENCE [LARGE SCALE GENOMIC DNA]</scope>
    <source>
        <strain evidence="2">JCM 11445</strain>
    </source>
</reference>
<comment type="caution">
    <text evidence="1">The sequence shown here is derived from an EMBL/GenBank/DDBJ whole genome shotgun (WGS) entry which is preliminary data.</text>
</comment>
<organism evidence="1 2">
    <name type="scientific">Streptomyces rhizosphaericus</name>
    <dbReference type="NCBI Taxonomy" id="114699"/>
    <lineage>
        <taxon>Bacteria</taxon>
        <taxon>Bacillati</taxon>
        <taxon>Actinomycetota</taxon>
        <taxon>Actinomycetes</taxon>
        <taxon>Kitasatosporales</taxon>
        <taxon>Streptomycetaceae</taxon>
        <taxon>Streptomyces</taxon>
        <taxon>Streptomyces violaceusniger group</taxon>
    </lineage>
</organism>